<evidence type="ECO:0000259" key="3">
    <source>
        <dbReference type="Pfam" id="PF00210"/>
    </source>
</evidence>
<dbReference type="PANTHER" id="PTHR42932:SF3">
    <property type="entry name" value="DNA PROTECTION DURING STARVATION PROTEIN"/>
    <property type="match status" value="1"/>
</dbReference>
<dbReference type="GO" id="GO:0016722">
    <property type="term" value="F:oxidoreductase activity, acting on metal ions"/>
    <property type="evidence" value="ECO:0007669"/>
    <property type="project" value="InterPro"/>
</dbReference>
<reference evidence="4 5" key="1">
    <citation type="submission" date="2017-03" db="EMBL/GenBank/DDBJ databases">
        <authorList>
            <person name="Afonso C.L."/>
            <person name="Miller P.J."/>
            <person name="Scott M.A."/>
            <person name="Spackman E."/>
            <person name="Goraichik I."/>
            <person name="Dimitrov K.M."/>
            <person name="Suarez D.L."/>
            <person name="Swayne D.E."/>
        </authorList>
    </citation>
    <scope>NUCLEOTIDE SEQUENCE [LARGE SCALE GENOMIC DNA]</scope>
    <source>
        <strain evidence="4 5">CECT 7691</strain>
    </source>
</reference>
<dbReference type="InterPro" id="IPR023188">
    <property type="entry name" value="DPS_DNA-bd_CS"/>
</dbReference>
<dbReference type="Pfam" id="PF00210">
    <property type="entry name" value="Ferritin"/>
    <property type="match status" value="1"/>
</dbReference>
<name>A0A1Y5TF08_9PROT</name>
<accession>A0A1Y5TF08</accession>
<dbReference type="GO" id="GO:0008199">
    <property type="term" value="F:ferric iron binding"/>
    <property type="evidence" value="ECO:0007669"/>
    <property type="project" value="InterPro"/>
</dbReference>
<dbReference type="AlphaFoldDB" id="A0A1Y5TF08"/>
<dbReference type="InterPro" id="IPR009078">
    <property type="entry name" value="Ferritin-like_SF"/>
</dbReference>
<proteinExistence type="inferred from homology"/>
<evidence type="ECO:0000256" key="1">
    <source>
        <dbReference type="ARBA" id="ARBA00009497"/>
    </source>
</evidence>
<dbReference type="CDD" id="cd01043">
    <property type="entry name" value="DPS"/>
    <property type="match status" value="1"/>
</dbReference>
<dbReference type="FunCoup" id="A0A1Y5TF08">
    <property type="interactions" value="236"/>
</dbReference>
<dbReference type="PRINTS" id="PR01346">
    <property type="entry name" value="HELNAPAPROT"/>
</dbReference>
<dbReference type="InterPro" id="IPR008331">
    <property type="entry name" value="Ferritin_DPS_dom"/>
</dbReference>
<dbReference type="PANTHER" id="PTHR42932">
    <property type="entry name" value="GENERAL STRESS PROTEIN 20U"/>
    <property type="match status" value="1"/>
</dbReference>
<dbReference type="RefSeq" id="WP_085884096.1">
    <property type="nucleotide sequence ID" value="NZ_FWFR01000002.1"/>
</dbReference>
<dbReference type="OrthoDB" id="9797687at2"/>
<protein>
    <submittedName>
        <fullName evidence="4">DNA protection during starvation protein 2</fullName>
        <ecNumber evidence="4">1.16.-.-</ecNumber>
    </submittedName>
</protein>
<dbReference type="InParanoid" id="A0A1Y5TF08"/>
<dbReference type="InterPro" id="IPR002177">
    <property type="entry name" value="DPS_DNA-bd"/>
</dbReference>
<evidence type="ECO:0000256" key="2">
    <source>
        <dbReference type="RuleBase" id="RU003875"/>
    </source>
</evidence>
<dbReference type="PROSITE" id="PS00819">
    <property type="entry name" value="DPS_2"/>
    <property type="match status" value="1"/>
</dbReference>
<gene>
    <name evidence="4" type="primary">dps2</name>
    <name evidence="4" type="ORF">OCH7691_02764</name>
</gene>
<dbReference type="Gene3D" id="1.20.1260.10">
    <property type="match status" value="1"/>
</dbReference>
<organism evidence="4 5">
    <name type="scientific">Oceanibacterium hippocampi</name>
    <dbReference type="NCBI Taxonomy" id="745714"/>
    <lineage>
        <taxon>Bacteria</taxon>
        <taxon>Pseudomonadati</taxon>
        <taxon>Pseudomonadota</taxon>
        <taxon>Alphaproteobacteria</taxon>
        <taxon>Sneathiellales</taxon>
        <taxon>Sneathiellaceae</taxon>
        <taxon>Oceanibacterium</taxon>
    </lineage>
</organism>
<keyword evidence="4" id="KW-0560">Oxidoreductase</keyword>
<dbReference type="EC" id="1.16.-.-" evidence="4"/>
<evidence type="ECO:0000313" key="5">
    <source>
        <dbReference type="Proteomes" id="UP000193200"/>
    </source>
</evidence>
<dbReference type="SUPFAM" id="SSF47240">
    <property type="entry name" value="Ferritin-like"/>
    <property type="match status" value="1"/>
</dbReference>
<dbReference type="PIRSF" id="PIRSF005900">
    <property type="entry name" value="Dps"/>
    <property type="match status" value="1"/>
</dbReference>
<keyword evidence="5" id="KW-1185">Reference proteome</keyword>
<evidence type="ECO:0000313" key="4">
    <source>
        <dbReference type="EMBL" id="SLN62445.1"/>
    </source>
</evidence>
<sequence>MSKQAVLQAKPGKVKVKTGIPERDTGKLATCLSRSLADTYILYLKTQGTHWNAVGPLFYGLHNLTEAQYEDLAAAIDDIAERIRAIGHVAPSSFAEFEKFSELKSEATQKSAENLVRQLVADNQAVAERLRHSVQAAEEIDDVYTADLLTARIGAHEQAAWMLRSILAE</sequence>
<dbReference type="EMBL" id="FWFR01000002">
    <property type="protein sequence ID" value="SLN62445.1"/>
    <property type="molecule type" value="Genomic_DNA"/>
</dbReference>
<comment type="similarity">
    <text evidence="1 2">Belongs to the Dps family.</text>
</comment>
<dbReference type="Proteomes" id="UP000193200">
    <property type="component" value="Unassembled WGS sequence"/>
</dbReference>
<feature type="domain" description="Ferritin/DPS" evidence="3">
    <location>
        <begin position="32"/>
        <end position="168"/>
    </location>
</feature>
<dbReference type="InterPro" id="IPR012347">
    <property type="entry name" value="Ferritin-like"/>
</dbReference>